<dbReference type="PATRIC" id="fig|1003181.4.peg.3263"/>
<dbReference type="Gene3D" id="2.130.10.10">
    <property type="entry name" value="YVTN repeat-like/Quinoprotein amine dehydrogenase"/>
    <property type="match status" value="1"/>
</dbReference>
<dbReference type="EMBL" id="LUTY01001348">
    <property type="protein sequence ID" value="OAD21848.1"/>
    <property type="molecule type" value="Genomic_DNA"/>
</dbReference>
<dbReference type="InterPro" id="IPR018391">
    <property type="entry name" value="PQQ_b-propeller_rpt"/>
</dbReference>
<dbReference type="AlphaFoldDB" id="A0A176S1P1"/>
<keyword evidence="3" id="KW-0998">Cell outer membrane</keyword>
<evidence type="ECO:0000259" key="4">
    <source>
        <dbReference type="Pfam" id="PF13360"/>
    </source>
</evidence>
<accession>A0A176S1P1</accession>
<keyword evidence="6" id="KW-1185">Reference proteome</keyword>
<protein>
    <submittedName>
        <fullName evidence="5">Outer membrane assembly lipoprotein YfgL</fullName>
    </submittedName>
</protein>
<dbReference type="SMART" id="SM00564">
    <property type="entry name" value="PQQ"/>
    <property type="match status" value="5"/>
</dbReference>
<evidence type="ECO:0000256" key="2">
    <source>
        <dbReference type="ARBA" id="ARBA00023136"/>
    </source>
</evidence>
<keyword evidence="5" id="KW-0449">Lipoprotein</keyword>
<dbReference type="PANTHER" id="PTHR34512">
    <property type="entry name" value="CELL SURFACE PROTEIN"/>
    <property type="match status" value="1"/>
</dbReference>
<evidence type="ECO:0000256" key="1">
    <source>
        <dbReference type="ARBA" id="ARBA00022729"/>
    </source>
</evidence>
<dbReference type="SUPFAM" id="SSF50998">
    <property type="entry name" value="Quinoprotein alcohol dehydrogenase-like"/>
    <property type="match status" value="1"/>
</dbReference>
<keyword evidence="2" id="KW-0472">Membrane</keyword>
<proteinExistence type="predicted"/>
<dbReference type="Proteomes" id="UP000076962">
    <property type="component" value="Unassembled WGS sequence"/>
</dbReference>
<name>A0A176S1P1_9GAMM</name>
<dbReference type="InterPro" id="IPR017687">
    <property type="entry name" value="BamB"/>
</dbReference>
<gene>
    <name evidence="5" type="ORF">THIOM_002377</name>
</gene>
<comment type="caution">
    <text evidence="5">The sequence shown here is derived from an EMBL/GenBank/DDBJ whole genome shotgun (WGS) entry which is preliminary data.</text>
</comment>
<feature type="domain" description="Pyrrolo-quinoline quinone repeat" evidence="4">
    <location>
        <begin position="2"/>
        <end position="170"/>
    </location>
</feature>
<evidence type="ECO:0000313" key="6">
    <source>
        <dbReference type="Proteomes" id="UP000076962"/>
    </source>
</evidence>
<dbReference type="NCBIfam" id="TIGR03300">
    <property type="entry name" value="assembly_YfgL"/>
    <property type="match status" value="1"/>
</dbReference>
<evidence type="ECO:0000313" key="5">
    <source>
        <dbReference type="EMBL" id="OAD21848.1"/>
    </source>
</evidence>
<evidence type="ECO:0000256" key="3">
    <source>
        <dbReference type="ARBA" id="ARBA00023237"/>
    </source>
</evidence>
<reference evidence="5 6" key="1">
    <citation type="submission" date="2016-05" db="EMBL/GenBank/DDBJ databases">
        <title>Single-cell genome of chain-forming Candidatus Thiomargarita nelsonii and comparison to other large sulfur-oxidizing bacteria.</title>
        <authorList>
            <person name="Winkel M."/>
            <person name="Salman V."/>
            <person name="Woyke T."/>
            <person name="Schulz-Vogt H."/>
            <person name="Richter M."/>
            <person name="Flood B."/>
            <person name="Bailey J."/>
            <person name="Amann R."/>
            <person name="Mussmann M."/>
        </authorList>
    </citation>
    <scope>NUCLEOTIDE SEQUENCE [LARGE SCALE GENOMIC DNA]</scope>
    <source>
        <strain evidence="5 6">THI036</strain>
    </source>
</reference>
<dbReference type="InterPro" id="IPR002372">
    <property type="entry name" value="PQQ_rpt_dom"/>
</dbReference>
<dbReference type="PANTHER" id="PTHR34512:SF30">
    <property type="entry name" value="OUTER MEMBRANE PROTEIN ASSEMBLY FACTOR BAMB"/>
    <property type="match status" value="1"/>
</dbReference>
<organism evidence="5 6">
    <name type="scientific">Candidatus Thiomargarita nelsonii</name>
    <dbReference type="NCBI Taxonomy" id="1003181"/>
    <lineage>
        <taxon>Bacteria</taxon>
        <taxon>Pseudomonadati</taxon>
        <taxon>Pseudomonadota</taxon>
        <taxon>Gammaproteobacteria</taxon>
        <taxon>Thiotrichales</taxon>
        <taxon>Thiotrichaceae</taxon>
        <taxon>Thiomargarita</taxon>
    </lineage>
</organism>
<keyword evidence="1" id="KW-0732">Signal</keyword>
<dbReference type="Pfam" id="PF13360">
    <property type="entry name" value="PQQ_2"/>
    <property type="match status" value="1"/>
</dbReference>
<sequence length="244" mass="27438">MLAKPRISRGVVVVRTIDGKLFGLDSQNGARLWVYERSRTPLLTLRGTSTPVIKHDQIIAGFDNGQLALLELHTGKVLWEAPVAVPRGSTELERMVDIDADPLLVDDTIYVTSYQGRTVAIDLLQGKLLWEKPLSSYAGLGVDFDYLYVSDTKSHIWALDRSTGEKWWKQEKLEARNVTAPVNIGNYVVVGDLEGYLHWMRRKDGQFVARYRMGKASIFVPPLVVDDILVAYDSQGEIVALRPR</sequence>
<dbReference type="InterPro" id="IPR015943">
    <property type="entry name" value="WD40/YVTN_repeat-like_dom_sf"/>
</dbReference>
<dbReference type="InterPro" id="IPR011047">
    <property type="entry name" value="Quinoprotein_ADH-like_sf"/>
</dbReference>